<reference evidence="3 4" key="1">
    <citation type="submission" date="2024-02" db="EMBL/GenBank/DDBJ databases">
        <authorList>
            <person name="Chen Y."/>
            <person name="Shah S."/>
            <person name="Dougan E. K."/>
            <person name="Thang M."/>
            <person name="Chan C."/>
        </authorList>
    </citation>
    <scope>NUCLEOTIDE SEQUENCE [LARGE SCALE GENOMIC DNA]</scope>
</reference>
<dbReference type="PROSITE" id="PS51375">
    <property type="entry name" value="PPR"/>
    <property type="match status" value="2"/>
</dbReference>
<dbReference type="Gene3D" id="1.25.40.10">
    <property type="entry name" value="Tetratricopeptide repeat domain"/>
    <property type="match status" value="1"/>
</dbReference>
<evidence type="ECO:0000256" key="1">
    <source>
        <dbReference type="ARBA" id="ARBA00022737"/>
    </source>
</evidence>
<keyword evidence="4" id="KW-1185">Reference proteome</keyword>
<dbReference type="Pfam" id="PF01535">
    <property type="entry name" value="PPR"/>
    <property type="match status" value="1"/>
</dbReference>
<dbReference type="InterPro" id="IPR011990">
    <property type="entry name" value="TPR-like_helical_dom_sf"/>
</dbReference>
<comment type="caution">
    <text evidence="3">The sequence shown here is derived from an EMBL/GenBank/DDBJ whole genome shotgun (WGS) entry which is preliminary data.</text>
</comment>
<feature type="repeat" description="PPR" evidence="2">
    <location>
        <begin position="97"/>
        <end position="131"/>
    </location>
</feature>
<dbReference type="PANTHER" id="PTHR47936:SF3">
    <property type="entry name" value="PENTACOTRIPEPTIDE-REPEAT REGION OF PRORP DOMAIN-CONTAINING PROTEIN"/>
    <property type="match status" value="1"/>
</dbReference>
<dbReference type="PANTHER" id="PTHR47936">
    <property type="entry name" value="PPR_LONG DOMAIN-CONTAINING PROTEIN"/>
    <property type="match status" value="1"/>
</dbReference>
<dbReference type="EMBL" id="CAXAMM010012113">
    <property type="protein sequence ID" value="CAK9027948.1"/>
    <property type="molecule type" value="Genomic_DNA"/>
</dbReference>
<evidence type="ECO:0000313" key="3">
    <source>
        <dbReference type="EMBL" id="CAK9027948.1"/>
    </source>
</evidence>
<accession>A0ABP0KP11</accession>
<dbReference type="Pfam" id="PF13041">
    <property type="entry name" value="PPR_2"/>
    <property type="match status" value="1"/>
</dbReference>
<name>A0ABP0KP11_9DINO</name>
<dbReference type="Proteomes" id="UP001642464">
    <property type="component" value="Unassembled WGS sequence"/>
</dbReference>
<dbReference type="NCBIfam" id="TIGR00756">
    <property type="entry name" value="PPR"/>
    <property type="match status" value="1"/>
</dbReference>
<gene>
    <name evidence="3" type="ORF">SCF082_LOCUS18151</name>
</gene>
<organism evidence="3 4">
    <name type="scientific">Durusdinium trenchii</name>
    <dbReference type="NCBI Taxonomy" id="1381693"/>
    <lineage>
        <taxon>Eukaryota</taxon>
        <taxon>Sar</taxon>
        <taxon>Alveolata</taxon>
        <taxon>Dinophyceae</taxon>
        <taxon>Suessiales</taxon>
        <taxon>Symbiodiniaceae</taxon>
        <taxon>Durusdinium</taxon>
    </lineage>
</organism>
<dbReference type="Pfam" id="PF13812">
    <property type="entry name" value="PPR_3"/>
    <property type="match status" value="1"/>
</dbReference>
<evidence type="ECO:0000256" key="2">
    <source>
        <dbReference type="PROSITE-ProRule" id="PRU00708"/>
    </source>
</evidence>
<evidence type="ECO:0000313" key="4">
    <source>
        <dbReference type="Proteomes" id="UP001642464"/>
    </source>
</evidence>
<keyword evidence="1" id="KW-0677">Repeat</keyword>
<feature type="repeat" description="PPR" evidence="2">
    <location>
        <begin position="28"/>
        <end position="62"/>
    </location>
</feature>
<dbReference type="InterPro" id="IPR002885">
    <property type="entry name" value="PPR_rpt"/>
</dbReference>
<protein>
    <submittedName>
        <fullName evidence="3">Pentatricopeptide repeat-containing protein At5g39710 (Protein EMBRYO DEFECTIVE 2745)</fullName>
    </submittedName>
</protein>
<sequence length="597" mass="66177">MEDMKVSPTTTNYNALIRTYSEAAVPWDEFTYHYLLAAAVAAGQVKLAVELLSGMRKDGVRPQARHYITVFLGLAQNGYYEDAMRVFQRLRSMGICSTYAFNVMIGIQCRRRDMEAAMESMDTMKEAGAAPDVMSFRLLLEGYAYKGDLDSVLQLQAAVTSHRENLQRVVRDYTATEAAREAATVELERQHQWRKVYDRLIDAALWNGEWSRGVGLLKDLVDLGIPVDVTKHRRLLQDMKEFFSGKDGALGIAAEVIRDDGESSLPAMARMDEDSNREDKATAATVAIPNRFRYQTSVEVSRVSSVQIPLHAFAASFSPHWLDGEARSQVSVEMCMRMLREESSESFDAASAYDVMHSYYHCTLHRRAVVPVDLPDGQLLRVRAGPETLQSLRELFDRHGWPNAANAPSYAFLRPSACSLDAFLVLLALAALFPRVLLLRDAPISASASPGAPGASAPSPSLSKQSLQRWSRAVAVTISATLKAFPVALLVGSRTARTLLATGDLEDTSQDFERKLRTALAGAQLDLEVGAQEQLQESSRTEFAARWDTWLKAHGLERLLRHDGQRLRLDGTNGARPARAEVTAFQVRSSGQVDLES</sequence>
<proteinExistence type="predicted"/>